<feature type="transmembrane region" description="Helical" evidence="1">
    <location>
        <begin position="20"/>
        <end position="41"/>
    </location>
</feature>
<reference evidence="2" key="2">
    <citation type="submission" date="2020-02" db="EMBL/GenBank/DDBJ databases">
        <title>Esox lucius (northern pike) genome, fEsoLuc1, primary haplotype.</title>
        <authorList>
            <person name="Myers G."/>
            <person name="Karagic N."/>
            <person name="Meyer A."/>
            <person name="Pippel M."/>
            <person name="Reichard M."/>
            <person name="Winkler S."/>
            <person name="Tracey A."/>
            <person name="Sims Y."/>
            <person name="Howe K."/>
            <person name="Rhie A."/>
            <person name="Formenti G."/>
            <person name="Durbin R."/>
            <person name="Fedrigo O."/>
            <person name="Jarvis E.D."/>
        </authorList>
    </citation>
    <scope>NUCLEOTIDE SEQUENCE [LARGE SCALE GENOMIC DNA]</scope>
</reference>
<dbReference type="GeneTree" id="ENSGT00940000177976"/>
<dbReference type="Ensembl" id="ENSELUT00000028826.3">
    <property type="protein sequence ID" value="ENSELUP00000018847.3"/>
    <property type="gene ID" value="ENSELUG00000018260.3"/>
</dbReference>
<accession>A0A3P8YSE7</accession>
<keyword evidence="1" id="KW-1133">Transmembrane helix</keyword>
<evidence type="ECO:0000313" key="2">
    <source>
        <dbReference type="Ensembl" id="ENSELUP00000018847.3"/>
    </source>
</evidence>
<protein>
    <submittedName>
        <fullName evidence="2">Uncharacterized protein</fullName>
    </submittedName>
</protein>
<keyword evidence="1" id="KW-0812">Transmembrane</keyword>
<organism evidence="2 3">
    <name type="scientific">Esox lucius</name>
    <name type="common">Northern pike</name>
    <dbReference type="NCBI Taxonomy" id="8010"/>
    <lineage>
        <taxon>Eukaryota</taxon>
        <taxon>Metazoa</taxon>
        <taxon>Chordata</taxon>
        <taxon>Craniata</taxon>
        <taxon>Vertebrata</taxon>
        <taxon>Euteleostomi</taxon>
        <taxon>Actinopterygii</taxon>
        <taxon>Neopterygii</taxon>
        <taxon>Teleostei</taxon>
        <taxon>Protacanthopterygii</taxon>
        <taxon>Esociformes</taxon>
        <taxon>Esocidae</taxon>
        <taxon>Esox</taxon>
    </lineage>
</organism>
<reference evidence="2" key="3">
    <citation type="submission" date="2025-08" db="UniProtKB">
        <authorList>
            <consortium name="Ensembl"/>
        </authorList>
    </citation>
    <scope>IDENTIFICATION</scope>
</reference>
<evidence type="ECO:0000313" key="3">
    <source>
        <dbReference type="Proteomes" id="UP000265140"/>
    </source>
</evidence>
<dbReference type="Proteomes" id="UP000265140">
    <property type="component" value="Chromosome 7"/>
</dbReference>
<sequence length="126" mass="13821">MTTNGATHANASQWFSSNIFIIFVVVLILILLVIGLACWLIRRSRNRTNATEKVTEIEILSAGSGSETDTQPKFTLKIKTDQSHATQLVEMFVRRVSHAEGAGPAPAVTPPAVFNIEDTWCHTLIS</sequence>
<reference evidence="2" key="4">
    <citation type="submission" date="2025-09" db="UniProtKB">
        <authorList>
            <consortium name="Ensembl"/>
        </authorList>
    </citation>
    <scope>IDENTIFICATION</scope>
</reference>
<reference evidence="3" key="1">
    <citation type="journal article" date="2014" name="PLoS ONE">
        <title>The genome and linkage map of the northern pike (Esox lucius): conserved synteny revealed between the salmonid sister group and the Neoteleostei.</title>
        <authorList>
            <person name="Rondeau E.B."/>
            <person name="Minkley D.R."/>
            <person name="Leong J.S."/>
            <person name="Messmer A.M."/>
            <person name="Jantzen J.R."/>
            <person name="von Schalburg K.R."/>
            <person name="Lemon C."/>
            <person name="Bird N.H."/>
            <person name="Koop B.F."/>
        </authorList>
    </citation>
    <scope>NUCLEOTIDE SEQUENCE</scope>
</reference>
<proteinExistence type="predicted"/>
<keyword evidence="3" id="KW-1185">Reference proteome</keyword>
<keyword evidence="1" id="KW-0472">Membrane</keyword>
<dbReference type="Bgee" id="ENSELUG00000018260">
    <property type="expression patterns" value="Expressed in testis and 3 other cell types or tissues"/>
</dbReference>
<dbReference type="OMA" id="ACWLIRR"/>
<name>A0A3P8YSE7_ESOLU</name>
<dbReference type="AlphaFoldDB" id="A0A3P8YSE7"/>
<dbReference type="InParanoid" id="A0A3P8YSE7"/>
<evidence type="ECO:0000256" key="1">
    <source>
        <dbReference type="SAM" id="Phobius"/>
    </source>
</evidence>